<feature type="modified residue" description="N6-(pyridoxal phosphate)lysine" evidence="5">
    <location>
        <position position="92"/>
    </location>
</feature>
<evidence type="ECO:0000256" key="3">
    <source>
        <dbReference type="ARBA" id="ARBA00022898"/>
    </source>
</evidence>
<feature type="domain" description="Tryptophan synthase beta chain-like PALP" evidence="6">
    <location>
        <begin position="57"/>
        <end position="337"/>
    </location>
</feature>
<dbReference type="InterPro" id="IPR001926">
    <property type="entry name" value="TrpB-like_PALP"/>
</dbReference>
<dbReference type="GO" id="GO:0019148">
    <property type="term" value="F:D-cysteine desulfhydrase activity"/>
    <property type="evidence" value="ECO:0007669"/>
    <property type="project" value="TreeGrafter"/>
</dbReference>
<dbReference type="InterPro" id="IPR027278">
    <property type="entry name" value="ACCD_DCysDesulf"/>
</dbReference>
<evidence type="ECO:0000256" key="5">
    <source>
        <dbReference type="PIRSR" id="PIRSR006278-2"/>
    </source>
</evidence>
<dbReference type="InterPro" id="IPR036052">
    <property type="entry name" value="TrpB-like_PALP_sf"/>
</dbReference>
<evidence type="ECO:0000259" key="6">
    <source>
        <dbReference type="Pfam" id="PF00291"/>
    </source>
</evidence>
<sequence length="347" mass="36240">MIAKDGRGHPVGCGRANRAGLGDDDVLRAVVAEKRLPGDNCGMSSEALDLSRLQPVLPSPLQPVEDERFARHGVRLLLKRDDLIHPDLPGNKWRKLSLNLRAAAGRTVLTFGGAYSNHLRATAAAGRLLGFRTIGVVRGDELAGRPLNPSLAQCAADGMTLHFMDRASYRAKGDPEVLAGLLSAFGECCVIPEGGSNALAAQGCTELGRELRGRADAVAVACGTGGTLAGLAAGLAPGQRVLGVPVLRGGFLGDAVRELQQEAFGGPAGSWSLDERFHFGGYARTTPALHAFADDFEQRHGLPVERLYVAKLLYALTELAGEGAFPPGTTVAAVVTGSPQGAPDSSR</sequence>
<protein>
    <submittedName>
        <fullName evidence="7">1-aminocyclopropane-1-carboxylate deaminase</fullName>
    </submittedName>
</protein>
<keyword evidence="3 5" id="KW-0663">Pyridoxal phosphate</keyword>
<feature type="active site" description="Nucleophile" evidence="4">
    <location>
        <position position="116"/>
    </location>
</feature>
<evidence type="ECO:0000256" key="4">
    <source>
        <dbReference type="PIRSR" id="PIRSR006278-1"/>
    </source>
</evidence>
<organism evidence="7 8">
    <name type="scientific">Streptomyces atratus</name>
    <dbReference type="NCBI Taxonomy" id="1893"/>
    <lineage>
        <taxon>Bacteria</taxon>
        <taxon>Bacillati</taxon>
        <taxon>Actinomycetota</taxon>
        <taxon>Actinomycetes</taxon>
        <taxon>Kitasatosporales</taxon>
        <taxon>Streptomycetaceae</taxon>
        <taxon>Streptomyces</taxon>
    </lineage>
</organism>
<reference evidence="7 8" key="1">
    <citation type="submission" date="2016-11" db="EMBL/GenBank/DDBJ databases">
        <authorList>
            <person name="Jaros S."/>
            <person name="Januszkiewicz K."/>
            <person name="Wedrychowicz H."/>
        </authorList>
    </citation>
    <scope>NUCLEOTIDE SEQUENCE [LARGE SCALE GENOMIC DNA]</scope>
    <source>
        <strain evidence="7 8">OK807</strain>
    </source>
</reference>
<evidence type="ECO:0000313" key="7">
    <source>
        <dbReference type="EMBL" id="SFX28312.1"/>
    </source>
</evidence>
<dbReference type="EMBL" id="FPJO01000002">
    <property type="protein sequence ID" value="SFX28312.1"/>
    <property type="molecule type" value="Genomic_DNA"/>
</dbReference>
<evidence type="ECO:0000256" key="1">
    <source>
        <dbReference type="ARBA" id="ARBA00001933"/>
    </source>
</evidence>
<dbReference type="PIRSF" id="PIRSF006278">
    <property type="entry name" value="ACCD_DCysDesulf"/>
    <property type="match status" value="1"/>
</dbReference>
<comment type="cofactor">
    <cofactor evidence="1">
        <name>pyridoxal 5'-phosphate</name>
        <dbReference type="ChEBI" id="CHEBI:597326"/>
    </cofactor>
</comment>
<evidence type="ECO:0000256" key="2">
    <source>
        <dbReference type="ARBA" id="ARBA00008639"/>
    </source>
</evidence>
<dbReference type="PANTHER" id="PTHR43780">
    <property type="entry name" value="1-AMINOCYCLOPROPANE-1-CARBOXYLATE DEAMINASE-RELATED"/>
    <property type="match status" value="1"/>
</dbReference>
<dbReference type="GO" id="GO:1901605">
    <property type="term" value="P:alpha-amino acid metabolic process"/>
    <property type="evidence" value="ECO:0007669"/>
    <property type="project" value="UniProtKB-ARBA"/>
</dbReference>
<proteinExistence type="inferred from homology"/>
<comment type="similarity">
    <text evidence="2">Belongs to the ACC deaminase/D-cysteine desulfhydrase family.</text>
</comment>
<dbReference type="Pfam" id="PF00291">
    <property type="entry name" value="PALP"/>
    <property type="match status" value="1"/>
</dbReference>
<name>A0A1K1VT97_STRAR</name>
<dbReference type="AlphaFoldDB" id="A0A1K1VT97"/>
<dbReference type="Proteomes" id="UP000181909">
    <property type="component" value="Unassembled WGS sequence"/>
</dbReference>
<dbReference type="SUPFAM" id="SSF53686">
    <property type="entry name" value="Tryptophan synthase beta subunit-like PLP-dependent enzymes"/>
    <property type="match status" value="1"/>
</dbReference>
<dbReference type="Gene3D" id="3.40.50.1100">
    <property type="match status" value="2"/>
</dbReference>
<dbReference type="PANTHER" id="PTHR43780:SF2">
    <property type="entry name" value="1-AMINOCYCLOPROPANE-1-CARBOXYLATE DEAMINASE-RELATED"/>
    <property type="match status" value="1"/>
</dbReference>
<accession>A0A1K1VT97</accession>
<dbReference type="STRING" id="1893.SAMN02787144_1002115"/>
<evidence type="ECO:0000313" key="8">
    <source>
        <dbReference type="Proteomes" id="UP000181909"/>
    </source>
</evidence>
<gene>
    <name evidence="7" type="ORF">SAMN02787144_1002115</name>
</gene>